<dbReference type="Gene3D" id="1.10.1660.10">
    <property type="match status" value="1"/>
</dbReference>
<dbReference type="SUPFAM" id="SSF46955">
    <property type="entry name" value="Putative DNA-binding domain"/>
    <property type="match status" value="1"/>
</dbReference>
<evidence type="ECO:0000313" key="2">
    <source>
        <dbReference type="EMBL" id="QCG78286.1"/>
    </source>
</evidence>
<keyword evidence="3" id="KW-1185">Reference proteome</keyword>
<dbReference type="GeneID" id="80090761"/>
<dbReference type="Proteomes" id="UP000298729">
    <property type="component" value="Segment"/>
</dbReference>
<protein>
    <submittedName>
        <fullName evidence="2">DNA binding protein</fullName>
    </submittedName>
</protein>
<evidence type="ECO:0000313" key="3">
    <source>
        <dbReference type="Proteomes" id="UP000298729"/>
    </source>
</evidence>
<dbReference type="EMBL" id="MK757448">
    <property type="protein sequence ID" value="QCG78286.1"/>
    <property type="molecule type" value="Genomic_DNA"/>
</dbReference>
<organism evidence="2 3">
    <name type="scientific">Arthrobacter phage Idaho</name>
    <dbReference type="NCBI Taxonomy" id="2565509"/>
    <lineage>
        <taxon>Viruses</taxon>
        <taxon>Duplodnaviria</taxon>
        <taxon>Heunggongvirae</taxon>
        <taxon>Uroviricota</taxon>
        <taxon>Caudoviricetes</taxon>
        <taxon>Feeclasvirinae</taxon>
        <taxon>Idahovirus</taxon>
        <taxon>Idahovirus idaho</taxon>
    </lineage>
</organism>
<dbReference type="InterPro" id="IPR041657">
    <property type="entry name" value="HTH_17"/>
</dbReference>
<dbReference type="RefSeq" id="YP_010761515.1">
    <property type="nucleotide sequence ID" value="NC_073597.1"/>
</dbReference>
<dbReference type="KEGG" id="vg:80090761"/>
<sequence>MRVRPVFVSITSAATLLGVSPRTVKRYITDGHLDAGELPHGQVRLSRAQVIGLVRTSTERTPQL</sequence>
<dbReference type="Pfam" id="PF12728">
    <property type="entry name" value="HTH_17"/>
    <property type="match status" value="1"/>
</dbReference>
<name>A0A4D6T856_9CAUD</name>
<evidence type="ECO:0000259" key="1">
    <source>
        <dbReference type="Pfam" id="PF12728"/>
    </source>
</evidence>
<reference evidence="2 3" key="1">
    <citation type="submission" date="2019-04" db="EMBL/GenBank/DDBJ databases">
        <authorList>
            <person name="Oduselu T.J."/>
            <person name="Taiwo A.E."/>
            <person name="Ayodele I.E."/>
            <person name="Oyebamiji T.O."/>
            <person name="Atoyebi A.N."/>
            <person name="Omolola C.M."/>
            <person name="Lazarus F.U."/>
            <person name="Jose L.A."/>
            <person name="Akinlolu E.A."/>
            <person name="Ojebola B.M."/>
            <person name="Olatinwo S.O."/>
            <person name="Raifu M.K."/>
            <person name="Adebiyi I."/>
            <person name="Ogunleye V.O."/>
            <person name="Faleye T.O.C."/>
            <person name="Bakarey A.S."/>
            <person name="Adewumi O.M."/>
            <person name="Anetor J.I."/>
            <person name="Ademowo O.G."/>
            <person name="Garlena R.A."/>
            <person name="Russell D.A."/>
            <person name="Pope W.H."/>
            <person name="Jacobs-Sera D."/>
            <person name="Hatfull G.F."/>
        </authorList>
    </citation>
    <scope>NUCLEOTIDE SEQUENCE [LARGE SCALE GENOMIC DNA]</scope>
</reference>
<dbReference type="InterPro" id="IPR009061">
    <property type="entry name" value="DNA-bd_dom_put_sf"/>
</dbReference>
<gene>
    <name evidence="2" type="primary">18</name>
    <name evidence="2" type="ORF">SEA_IDAHO_18</name>
</gene>
<proteinExistence type="predicted"/>
<accession>A0A4D6T856</accession>
<feature type="domain" description="Helix-turn-helix" evidence="1">
    <location>
        <begin position="9"/>
        <end position="50"/>
    </location>
</feature>